<accession>A0AAQ1IK75</accession>
<evidence type="ECO:0000313" key="2">
    <source>
        <dbReference type="EMBL" id="TJX06674.1"/>
    </source>
</evidence>
<sequence length="62" mass="7008">MNPILILTREIWFPASRINAVYAKCRLKCSDGIFVGLEIGWIFMFQKQLIVSNPISGHASNV</sequence>
<dbReference type="Proteomes" id="UP000307092">
    <property type="component" value="Unassembled WGS sequence"/>
</dbReference>
<dbReference type="EMBL" id="SUQX01000002">
    <property type="protein sequence ID" value="TJX06674.1"/>
    <property type="molecule type" value="Genomic_DNA"/>
</dbReference>
<reference evidence="1 3" key="1">
    <citation type="submission" date="2016-09" db="EMBL/GenBank/DDBJ databases">
        <authorList>
            <person name="Kumanski S."/>
            <person name="Beatrice B."/>
        </authorList>
    </citation>
    <scope>NUCLEOTIDE SEQUENCE [LARGE SCALE GENOMIC DNA]</scope>
    <source>
        <strain evidence="1">Mankind</strain>
    </source>
</reference>
<dbReference type="Proteomes" id="UP000182484">
    <property type="component" value="Unassembled WGS sequence"/>
</dbReference>
<protein>
    <submittedName>
        <fullName evidence="1">Uncharacterized protein</fullName>
    </submittedName>
</protein>
<evidence type="ECO:0000313" key="3">
    <source>
        <dbReference type="Proteomes" id="UP000182484"/>
    </source>
</evidence>
<dbReference type="AlphaFoldDB" id="A0AAQ1IK75"/>
<proteinExistence type="predicted"/>
<name>A0AAQ1IK75_NEIGO</name>
<evidence type="ECO:0000313" key="4">
    <source>
        <dbReference type="Proteomes" id="UP000307092"/>
    </source>
</evidence>
<evidence type="ECO:0000313" key="1">
    <source>
        <dbReference type="EMBL" id="SCW06976.1"/>
    </source>
</evidence>
<dbReference type="EMBL" id="FMTB01000001">
    <property type="protein sequence ID" value="SCW06976.1"/>
    <property type="molecule type" value="Genomic_DNA"/>
</dbReference>
<organism evidence="1 3">
    <name type="scientific">Neisseria gonorrhoeae</name>
    <dbReference type="NCBI Taxonomy" id="485"/>
    <lineage>
        <taxon>Bacteria</taxon>
        <taxon>Pseudomonadati</taxon>
        <taxon>Pseudomonadota</taxon>
        <taxon>Betaproteobacteria</taxon>
        <taxon>Neisseriales</taxon>
        <taxon>Neisseriaceae</taxon>
        <taxon>Neisseria</taxon>
    </lineage>
</organism>
<gene>
    <name evidence="2" type="ORF">E8M63_01265</name>
    <name evidence="1" type="ORF">ESCNG_10036</name>
</gene>
<comment type="caution">
    <text evidence="1">The sequence shown here is derived from an EMBL/GenBank/DDBJ whole genome shotgun (WGS) entry which is preliminary data.</text>
</comment>
<reference evidence="2 4" key="2">
    <citation type="submission" date="2019-04" db="EMBL/GenBank/DDBJ databases">
        <title>The CDC panel for molecular diagnostics of ciprofloxacin resistance and its use for research and clinical development.</title>
        <authorList>
            <person name="Liu H."/>
            <person name="Tang K."/>
            <person name="Pham C."/>
            <person name="Schmerer M."/>
        </authorList>
    </citation>
    <scope>NUCLEOTIDE SEQUENCE [LARGE SCALE GENOMIC DNA]</scope>
    <source>
        <strain evidence="2 4">LRRBGS_0742</strain>
    </source>
</reference>